<comment type="caution">
    <text evidence="6">The sequence shown here is derived from an EMBL/GenBank/DDBJ whole genome shotgun (WGS) entry which is preliminary data.</text>
</comment>
<evidence type="ECO:0000256" key="1">
    <source>
        <dbReference type="ARBA" id="ARBA00022723"/>
    </source>
</evidence>
<dbReference type="GO" id="GO:0008270">
    <property type="term" value="F:zinc ion binding"/>
    <property type="evidence" value="ECO:0007669"/>
    <property type="project" value="UniProtKB-KW"/>
</dbReference>
<sequence length="114" mass="12477">MLPKLFRNSVFPPKDLRICGVSPLTTPPPNQLNSAPLISDLTTIHPPKYHNNHSVSQMENQQPQPQQPSPCRAGCGFYGSHATEGLCSKCYKDAQQQQNTGQRGAQMLHPTPSG</sequence>
<organism evidence="6 7">
    <name type="scientific">Diploscapter pachys</name>
    <dbReference type="NCBI Taxonomy" id="2018661"/>
    <lineage>
        <taxon>Eukaryota</taxon>
        <taxon>Metazoa</taxon>
        <taxon>Ecdysozoa</taxon>
        <taxon>Nematoda</taxon>
        <taxon>Chromadorea</taxon>
        <taxon>Rhabditida</taxon>
        <taxon>Rhabditina</taxon>
        <taxon>Rhabditomorpha</taxon>
        <taxon>Rhabditoidea</taxon>
        <taxon>Rhabditidae</taxon>
        <taxon>Diploscapter</taxon>
    </lineage>
</organism>
<keyword evidence="2" id="KW-0863">Zinc-finger</keyword>
<feature type="domain" description="A20-type" evidence="5">
    <location>
        <begin position="65"/>
        <end position="99"/>
    </location>
</feature>
<dbReference type="GO" id="GO:0003677">
    <property type="term" value="F:DNA binding"/>
    <property type="evidence" value="ECO:0007669"/>
    <property type="project" value="InterPro"/>
</dbReference>
<dbReference type="OrthoDB" id="428577at2759"/>
<dbReference type="Proteomes" id="UP000218231">
    <property type="component" value="Unassembled WGS sequence"/>
</dbReference>
<proteinExistence type="predicted"/>
<dbReference type="InterPro" id="IPR002653">
    <property type="entry name" value="Znf_A20"/>
</dbReference>
<feature type="region of interest" description="Disordered" evidence="4">
    <location>
        <begin position="94"/>
        <end position="114"/>
    </location>
</feature>
<feature type="compositionally biased region" description="Low complexity" evidence="4">
    <location>
        <begin position="94"/>
        <end position="106"/>
    </location>
</feature>
<evidence type="ECO:0000313" key="7">
    <source>
        <dbReference type="Proteomes" id="UP000218231"/>
    </source>
</evidence>
<name>A0A2A2LXY0_9BILA</name>
<evidence type="ECO:0000256" key="2">
    <source>
        <dbReference type="ARBA" id="ARBA00022771"/>
    </source>
</evidence>
<dbReference type="SUPFAM" id="SSF57716">
    <property type="entry name" value="Glucocorticoid receptor-like (DNA-binding domain)"/>
    <property type="match status" value="1"/>
</dbReference>
<gene>
    <name evidence="6" type="ORF">WR25_25708</name>
</gene>
<dbReference type="Pfam" id="PF01754">
    <property type="entry name" value="zf-A20"/>
    <property type="match status" value="1"/>
</dbReference>
<evidence type="ECO:0000313" key="6">
    <source>
        <dbReference type="EMBL" id="PAV91030.1"/>
    </source>
</evidence>
<accession>A0A2A2LXY0</accession>
<evidence type="ECO:0000256" key="3">
    <source>
        <dbReference type="ARBA" id="ARBA00022833"/>
    </source>
</evidence>
<dbReference type="EMBL" id="LIAE01006338">
    <property type="protein sequence ID" value="PAV91030.1"/>
    <property type="molecule type" value="Genomic_DNA"/>
</dbReference>
<keyword evidence="3" id="KW-0862">Zinc</keyword>
<dbReference type="STRING" id="2018661.A0A2A2LXY0"/>
<evidence type="ECO:0000256" key="4">
    <source>
        <dbReference type="SAM" id="MobiDB-lite"/>
    </source>
</evidence>
<feature type="region of interest" description="Disordered" evidence="4">
    <location>
        <begin position="41"/>
        <end position="71"/>
    </location>
</feature>
<protein>
    <recommendedName>
        <fullName evidence="5">A20-type domain-containing protein</fullName>
    </recommendedName>
</protein>
<dbReference type="PROSITE" id="PS51036">
    <property type="entry name" value="ZF_A20"/>
    <property type="match status" value="1"/>
</dbReference>
<dbReference type="AlphaFoldDB" id="A0A2A2LXY0"/>
<reference evidence="6 7" key="1">
    <citation type="journal article" date="2017" name="Curr. Biol.">
        <title>Genome architecture and evolution of a unichromosomal asexual nematode.</title>
        <authorList>
            <person name="Fradin H."/>
            <person name="Zegar C."/>
            <person name="Gutwein M."/>
            <person name="Lucas J."/>
            <person name="Kovtun M."/>
            <person name="Corcoran D."/>
            <person name="Baugh L.R."/>
            <person name="Kiontke K."/>
            <person name="Gunsalus K."/>
            <person name="Fitch D.H."/>
            <person name="Piano F."/>
        </authorList>
    </citation>
    <scope>NUCLEOTIDE SEQUENCE [LARGE SCALE GENOMIC DNA]</scope>
    <source>
        <strain evidence="6">PF1309</strain>
    </source>
</reference>
<evidence type="ECO:0000259" key="5">
    <source>
        <dbReference type="PROSITE" id="PS51036"/>
    </source>
</evidence>
<keyword evidence="1" id="KW-0479">Metal-binding</keyword>
<dbReference type="Gene3D" id="1.20.5.4770">
    <property type="match status" value="1"/>
</dbReference>
<dbReference type="SMART" id="SM00259">
    <property type="entry name" value="ZnF_A20"/>
    <property type="match status" value="1"/>
</dbReference>
<keyword evidence="7" id="KW-1185">Reference proteome</keyword>